<keyword evidence="2" id="KW-1185">Reference proteome</keyword>
<organism evidence="1 2">
    <name type="scientific">Lindgomyces ingoldianus</name>
    <dbReference type="NCBI Taxonomy" id="673940"/>
    <lineage>
        <taxon>Eukaryota</taxon>
        <taxon>Fungi</taxon>
        <taxon>Dikarya</taxon>
        <taxon>Ascomycota</taxon>
        <taxon>Pezizomycotina</taxon>
        <taxon>Dothideomycetes</taxon>
        <taxon>Pleosporomycetidae</taxon>
        <taxon>Pleosporales</taxon>
        <taxon>Lindgomycetaceae</taxon>
        <taxon>Lindgomyces</taxon>
    </lineage>
</organism>
<reference evidence="1" key="1">
    <citation type="journal article" date="2020" name="Stud. Mycol.">
        <title>101 Dothideomycetes genomes: a test case for predicting lifestyles and emergence of pathogens.</title>
        <authorList>
            <person name="Haridas S."/>
            <person name="Albert R."/>
            <person name="Binder M."/>
            <person name="Bloem J."/>
            <person name="Labutti K."/>
            <person name="Salamov A."/>
            <person name="Andreopoulos B."/>
            <person name="Baker S."/>
            <person name="Barry K."/>
            <person name="Bills G."/>
            <person name="Bluhm B."/>
            <person name="Cannon C."/>
            <person name="Castanera R."/>
            <person name="Culley D."/>
            <person name="Daum C."/>
            <person name="Ezra D."/>
            <person name="Gonzalez J."/>
            <person name="Henrissat B."/>
            <person name="Kuo A."/>
            <person name="Liang C."/>
            <person name="Lipzen A."/>
            <person name="Lutzoni F."/>
            <person name="Magnuson J."/>
            <person name="Mondo S."/>
            <person name="Nolan M."/>
            <person name="Ohm R."/>
            <person name="Pangilinan J."/>
            <person name="Park H.-J."/>
            <person name="Ramirez L."/>
            <person name="Alfaro M."/>
            <person name="Sun H."/>
            <person name="Tritt A."/>
            <person name="Yoshinaga Y."/>
            <person name="Zwiers L.-H."/>
            <person name="Turgeon B."/>
            <person name="Goodwin S."/>
            <person name="Spatafora J."/>
            <person name="Crous P."/>
            <person name="Grigoriev I."/>
        </authorList>
    </citation>
    <scope>NUCLEOTIDE SEQUENCE</scope>
    <source>
        <strain evidence="1">ATCC 200398</strain>
    </source>
</reference>
<comment type="caution">
    <text evidence="1">The sequence shown here is derived from an EMBL/GenBank/DDBJ whole genome shotgun (WGS) entry which is preliminary data.</text>
</comment>
<proteinExistence type="predicted"/>
<evidence type="ECO:0000313" key="2">
    <source>
        <dbReference type="Proteomes" id="UP000799755"/>
    </source>
</evidence>
<dbReference type="EMBL" id="MU003495">
    <property type="protein sequence ID" value="KAF2475946.1"/>
    <property type="molecule type" value="Genomic_DNA"/>
</dbReference>
<evidence type="ECO:0000313" key="1">
    <source>
        <dbReference type="EMBL" id="KAF2475946.1"/>
    </source>
</evidence>
<accession>A0ACB6R9X5</accession>
<protein>
    <submittedName>
        <fullName evidence="1">Uncharacterized protein</fullName>
    </submittedName>
</protein>
<name>A0ACB6R9X5_9PLEO</name>
<dbReference type="Proteomes" id="UP000799755">
    <property type="component" value="Unassembled WGS sequence"/>
</dbReference>
<gene>
    <name evidence="1" type="ORF">BDR25DRAFT_350223</name>
</gene>
<sequence length="175" mass="19472">MHSASKSASLGFNPRKDAEDAQPHTRLRAWLASSFMYDSNFGTRCKASNPQASSILRLPPTVGMMNDENGQVGTEPVGSISFHNVSEQGILMHDRHHIRQGLQVSPKSLVRCLRMSQSLQGAPIPSSPTHDTMRRDSFLITPLHPWKSMGLKDLRILSEVERVSRCLQPSYSSPH</sequence>